<dbReference type="Proteomes" id="UP000229390">
    <property type="component" value="Unassembled WGS sequence"/>
</dbReference>
<comment type="caution">
    <text evidence="5">The sequence shown here is derived from an EMBL/GenBank/DDBJ whole genome shotgun (WGS) entry which is preliminary data.</text>
</comment>
<evidence type="ECO:0000313" key="6">
    <source>
        <dbReference type="Proteomes" id="UP000229390"/>
    </source>
</evidence>
<dbReference type="PANTHER" id="PTHR43976:SF16">
    <property type="entry name" value="SHORT-CHAIN DEHYDROGENASE_REDUCTASE FAMILY PROTEIN"/>
    <property type="match status" value="1"/>
</dbReference>
<evidence type="ECO:0000313" key="5">
    <source>
        <dbReference type="EMBL" id="PIS38627.1"/>
    </source>
</evidence>
<dbReference type="SUPFAM" id="SSF51735">
    <property type="entry name" value="NAD(P)-binding Rossmann-fold domains"/>
    <property type="match status" value="1"/>
</dbReference>
<proteinExistence type="inferred from homology"/>
<dbReference type="EMBL" id="PEYE01000043">
    <property type="protein sequence ID" value="PIS38627.1"/>
    <property type="molecule type" value="Genomic_DNA"/>
</dbReference>
<evidence type="ECO:0000256" key="2">
    <source>
        <dbReference type="ARBA" id="ARBA00023002"/>
    </source>
</evidence>
<comment type="similarity">
    <text evidence="1 3">Belongs to the short-chain dehydrogenases/reductases (SDR) family.</text>
</comment>
<sequence>MDQQKVVLITGASSGIGKACAEHLAEKACLVFGTSRREEALRKLQTFSGGGELYRLPMDVTDAESVRKGVSMLLAHTGRIDVAINSAGMGIFGPVAETDDAEAWLQMNTNLMGPFRVCRALLPHMRQVGGLIVFISSLAAEVGLPFQSLYSASKAGLNGFAEALQIEAGPLVHMVVVEPGDCKTSFTERRKIVEGHNDTSPYNTRCRTVLQSQEKAEREGCDPSLVASLVWRIIQNPRPRFCYRVGPDALTVSLSRFVPRRLVQWFVGRDYGL</sequence>
<dbReference type="PRINTS" id="PR00081">
    <property type="entry name" value="GDHRDH"/>
</dbReference>
<gene>
    <name evidence="5" type="ORF">COT34_02625</name>
</gene>
<dbReference type="AlphaFoldDB" id="A0A2M6T063"/>
<dbReference type="Pfam" id="PF00106">
    <property type="entry name" value="adh_short"/>
    <property type="match status" value="1"/>
</dbReference>
<dbReference type="SMART" id="SM00822">
    <property type="entry name" value="PKS_KR"/>
    <property type="match status" value="1"/>
</dbReference>
<reference evidence="6" key="1">
    <citation type="submission" date="2017-09" db="EMBL/GenBank/DDBJ databases">
        <title>Depth-based differentiation of microbial function through sediment-hosted aquifers and enrichment of novel symbionts in the deep terrestrial subsurface.</title>
        <authorList>
            <person name="Probst A.J."/>
            <person name="Ladd B."/>
            <person name="Jarett J.K."/>
            <person name="Geller-Mcgrath D.E."/>
            <person name="Sieber C.M.K."/>
            <person name="Emerson J.B."/>
            <person name="Anantharaman K."/>
            <person name="Thomas B.C."/>
            <person name="Malmstrom R."/>
            <person name="Stieglmeier M."/>
            <person name="Klingl A."/>
            <person name="Woyke T."/>
            <person name="Ryan C.M."/>
            <person name="Banfield J.F."/>
        </authorList>
    </citation>
    <scope>NUCLEOTIDE SEQUENCE [LARGE SCALE GENOMIC DNA]</scope>
</reference>
<dbReference type="InterPro" id="IPR002347">
    <property type="entry name" value="SDR_fam"/>
</dbReference>
<organism evidence="5 6">
    <name type="scientific">Candidatus Nealsonbacteria bacterium CG08_land_8_20_14_0_20_43_11</name>
    <dbReference type="NCBI Taxonomy" id="1974706"/>
    <lineage>
        <taxon>Bacteria</taxon>
        <taxon>Candidatus Nealsoniibacteriota</taxon>
    </lineage>
</organism>
<protein>
    <submittedName>
        <fullName evidence="5">Short-chain dehydrogenase/reductase</fullName>
    </submittedName>
</protein>
<keyword evidence="2" id="KW-0560">Oxidoreductase</keyword>
<name>A0A2M6T063_9BACT</name>
<dbReference type="InterPro" id="IPR057326">
    <property type="entry name" value="KR_dom"/>
</dbReference>
<evidence type="ECO:0000256" key="3">
    <source>
        <dbReference type="RuleBase" id="RU000363"/>
    </source>
</evidence>
<evidence type="ECO:0000256" key="1">
    <source>
        <dbReference type="ARBA" id="ARBA00006484"/>
    </source>
</evidence>
<dbReference type="InterPro" id="IPR036291">
    <property type="entry name" value="NAD(P)-bd_dom_sf"/>
</dbReference>
<evidence type="ECO:0000259" key="4">
    <source>
        <dbReference type="SMART" id="SM00822"/>
    </source>
</evidence>
<dbReference type="PANTHER" id="PTHR43976">
    <property type="entry name" value="SHORT CHAIN DEHYDROGENASE"/>
    <property type="match status" value="1"/>
</dbReference>
<accession>A0A2M6T063</accession>
<dbReference type="Gene3D" id="3.40.50.720">
    <property type="entry name" value="NAD(P)-binding Rossmann-like Domain"/>
    <property type="match status" value="1"/>
</dbReference>
<dbReference type="InterPro" id="IPR051911">
    <property type="entry name" value="SDR_oxidoreductase"/>
</dbReference>
<dbReference type="InterPro" id="IPR020904">
    <property type="entry name" value="Sc_DH/Rdtase_CS"/>
</dbReference>
<dbReference type="PROSITE" id="PS00061">
    <property type="entry name" value="ADH_SHORT"/>
    <property type="match status" value="1"/>
</dbReference>
<dbReference type="PRINTS" id="PR00080">
    <property type="entry name" value="SDRFAMILY"/>
</dbReference>
<feature type="domain" description="Ketoreductase" evidence="4">
    <location>
        <begin position="5"/>
        <end position="182"/>
    </location>
</feature>
<dbReference type="GO" id="GO:0016491">
    <property type="term" value="F:oxidoreductase activity"/>
    <property type="evidence" value="ECO:0007669"/>
    <property type="project" value="UniProtKB-KW"/>
</dbReference>
<dbReference type="CDD" id="cd05374">
    <property type="entry name" value="17beta-HSD-like_SDR_c"/>
    <property type="match status" value="1"/>
</dbReference>